<dbReference type="AlphaFoldDB" id="A0A1I3IDP1"/>
<dbReference type="InterPro" id="IPR050250">
    <property type="entry name" value="Macrolide_Exporter_MacB"/>
</dbReference>
<evidence type="ECO:0000256" key="5">
    <source>
        <dbReference type="ARBA" id="ARBA00023136"/>
    </source>
</evidence>
<keyword evidence="3 7" id="KW-0812">Transmembrane</keyword>
<dbReference type="InterPro" id="IPR003838">
    <property type="entry name" value="ABC3_permease_C"/>
</dbReference>
<dbReference type="PANTHER" id="PTHR30572:SF4">
    <property type="entry name" value="ABC TRANSPORTER PERMEASE YTRF"/>
    <property type="match status" value="1"/>
</dbReference>
<keyword evidence="2" id="KW-1003">Cell membrane</keyword>
<name>A0A1I3IDP1_9SPIR</name>
<evidence type="ECO:0000259" key="8">
    <source>
        <dbReference type="Pfam" id="PF02687"/>
    </source>
</evidence>
<accession>A0A1I3IDP1</accession>
<feature type="transmembrane region" description="Helical" evidence="7">
    <location>
        <begin position="20"/>
        <end position="40"/>
    </location>
</feature>
<feature type="domain" description="ABC3 transporter permease C-terminal" evidence="8">
    <location>
        <begin position="371"/>
        <end position="499"/>
    </location>
</feature>
<proteinExistence type="inferred from homology"/>
<evidence type="ECO:0000313" key="9">
    <source>
        <dbReference type="EMBL" id="SFI45989.1"/>
    </source>
</evidence>
<dbReference type="RefSeq" id="WP_074930190.1">
    <property type="nucleotide sequence ID" value="NZ_FORI01000001.1"/>
</dbReference>
<keyword evidence="10" id="KW-1185">Reference proteome</keyword>
<evidence type="ECO:0000256" key="3">
    <source>
        <dbReference type="ARBA" id="ARBA00022692"/>
    </source>
</evidence>
<reference evidence="10" key="1">
    <citation type="submission" date="2016-10" db="EMBL/GenBank/DDBJ databases">
        <authorList>
            <person name="Varghese N."/>
            <person name="Submissions S."/>
        </authorList>
    </citation>
    <scope>NUCLEOTIDE SEQUENCE [LARGE SCALE GENOMIC DNA]</scope>
    <source>
        <strain evidence="10">XBD1002</strain>
    </source>
</reference>
<gene>
    <name evidence="9" type="ORF">SAMN04487775_101522</name>
</gene>
<keyword evidence="4 7" id="KW-1133">Transmembrane helix</keyword>
<dbReference type="PANTHER" id="PTHR30572">
    <property type="entry name" value="MEMBRANE COMPONENT OF TRANSPORTER-RELATED"/>
    <property type="match status" value="1"/>
</dbReference>
<sequence length="506" mass="55505">MKDIIKLALRNLKEHKSKTLIISMFILFGVAIVIMGNSFLESVNRGLEKDFRANVTGDLAISVIPEKGTTIDVFGVNSTTITGEVPQIPALADIEKIEKILAETDGIKKQSKLISAQVILSKDTEIDFSVLQDDDKDLGIMDLPISMLFAGESGTFWELFPDLKMIEGHYPTPGSNEVIVDTRVVEGFVKTWNKPLEVGDDVLLASMGGVIREGKVVGIFKPANEYSAMFQSVYCEPGLARAFAELTYANSFSQELPDSVDLSISDMSEDDFFSDDFFGDIEDDSGILGSTNDFDSILGDTSLRDELNKTDDGAWQFVLAKLDNPRADKKLVAQLNKRFKEEGVNALAMDWKRAAYSYSGTVEGIGFIFNLLIVILAIVVFIIIMNTMVVSVIERTSEIGTMRAIGAEKKFVKKLFYSEAIILTSLSAFAGIIFAFICMLIFNSFNIAITNSIAKMILGGGLLHFSPTPKIILTTIIVALLGSVVSNRYPVKSALRITPIKALSKE</sequence>
<evidence type="ECO:0000256" key="4">
    <source>
        <dbReference type="ARBA" id="ARBA00022989"/>
    </source>
</evidence>
<feature type="transmembrane region" description="Helical" evidence="7">
    <location>
        <begin position="367"/>
        <end position="394"/>
    </location>
</feature>
<evidence type="ECO:0000256" key="2">
    <source>
        <dbReference type="ARBA" id="ARBA00022475"/>
    </source>
</evidence>
<evidence type="ECO:0000256" key="1">
    <source>
        <dbReference type="ARBA" id="ARBA00004651"/>
    </source>
</evidence>
<dbReference type="Pfam" id="PF02687">
    <property type="entry name" value="FtsX"/>
    <property type="match status" value="1"/>
</dbReference>
<dbReference type="EMBL" id="FORI01000001">
    <property type="protein sequence ID" value="SFI45989.1"/>
    <property type="molecule type" value="Genomic_DNA"/>
</dbReference>
<comment type="similarity">
    <text evidence="6">Belongs to the ABC-4 integral membrane protein family.</text>
</comment>
<feature type="transmembrane region" description="Helical" evidence="7">
    <location>
        <begin position="471"/>
        <end position="491"/>
    </location>
</feature>
<dbReference type="Proteomes" id="UP000182737">
    <property type="component" value="Unassembled WGS sequence"/>
</dbReference>
<dbReference type="GO" id="GO:0005886">
    <property type="term" value="C:plasma membrane"/>
    <property type="evidence" value="ECO:0007669"/>
    <property type="project" value="UniProtKB-SubCell"/>
</dbReference>
<comment type="subcellular location">
    <subcellularLocation>
        <location evidence="1">Cell membrane</location>
        <topology evidence="1">Multi-pass membrane protein</topology>
    </subcellularLocation>
</comment>
<feature type="transmembrane region" description="Helical" evidence="7">
    <location>
        <begin position="415"/>
        <end position="442"/>
    </location>
</feature>
<keyword evidence="5 7" id="KW-0472">Membrane</keyword>
<evidence type="ECO:0000256" key="6">
    <source>
        <dbReference type="ARBA" id="ARBA00038076"/>
    </source>
</evidence>
<dbReference type="OrthoDB" id="366662at2"/>
<protein>
    <submittedName>
        <fullName evidence="9">Putative ABC transport system permease protein</fullName>
    </submittedName>
</protein>
<evidence type="ECO:0000256" key="7">
    <source>
        <dbReference type="SAM" id="Phobius"/>
    </source>
</evidence>
<dbReference type="GO" id="GO:0022857">
    <property type="term" value="F:transmembrane transporter activity"/>
    <property type="evidence" value="ECO:0007669"/>
    <property type="project" value="TreeGrafter"/>
</dbReference>
<evidence type="ECO:0000313" key="10">
    <source>
        <dbReference type="Proteomes" id="UP000182737"/>
    </source>
</evidence>
<organism evidence="9 10">
    <name type="scientific">Treponema bryantii</name>
    <dbReference type="NCBI Taxonomy" id="163"/>
    <lineage>
        <taxon>Bacteria</taxon>
        <taxon>Pseudomonadati</taxon>
        <taxon>Spirochaetota</taxon>
        <taxon>Spirochaetia</taxon>
        <taxon>Spirochaetales</taxon>
        <taxon>Treponemataceae</taxon>
        <taxon>Treponema</taxon>
    </lineage>
</organism>